<keyword evidence="1" id="KW-0472">Membrane</keyword>
<dbReference type="Proteomes" id="UP000289738">
    <property type="component" value="Chromosome A09"/>
</dbReference>
<feature type="transmembrane region" description="Helical" evidence="1">
    <location>
        <begin position="66"/>
        <end position="83"/>
    </location>
</feature>
<name>A0A445BL14_ARAHY</name>
<sequence>MRSNPCSLLLRARPSPRLHLLAVVWLASSVNQRSVGVIWITSIVFFPISSLFRCKSLIDRSSWKSILNFQIKGLLVMAVQLWFNAT</sequence>
<gene>
    <name evidence="2" type="ORF">Ahy_A09g044886</name>
</gene>
<protein>
    <submittedName>
        <fullName evidence="2">Uncharacterized protein</fullName>
    </submittedName>
</protein>
<accession>A0A445BL14</accession>
<evidence type="ECO:0000313" key="2">
    <source>
        <dbReference type="EMBL" id="RYR39372.1"/>
    </source>
</evidence>
<keyword evidence="1" id="KW-1133">Transmembrane helix</keyword>
<reference evidence="2 3" key="1">
    <citation type="submission" date="2019-01" db="EMBL/GenBank/DDBJ databases">
        <title>Sequencing of cultivated peanut Arachis hypogaea provides insights into genome evolution and oil improvement.</title>
        <authorList>
            <person name="Chen X."/>
        </authorList>
    </citation>
    <scope>NUCLEOTIDE SEQUENCE [LARGE SCALE GENOMIC DNA]</scope>
    <source>
        <strain evidence="3">cv. Fuhuasheng</strain>
        <tissue evidence="2">Leaves</tissue>
    </source>
</reference>
<feature type="transmembrane region" description="Helical" evidence="1">
    <location>
        <begin position="36"/>
        <end position="54"/>
    </location>
</feature>
<dbReference type="EMBL" id="SDMP01000009">
    <property type="protein sequence ID" value="RYR39372.1"/>
    <property type="molecule type" value="Genomic_DNA"/>
</dbReference>
<proteinExistence type="predicted"/>
<evidence type="ECO:0000313" key="3">
    <source>
        <dbReference type="Proteomes" id="UP000289738"/>
    </source>
</evidence>
<dbReference type="AlphaFoldDB" id="A0A445BL14"/>
<comment type="caution">
    <text evidence="2">The sequence shown here is derived from an EMBL/GenBank/DDBJ whole genome shotgun (WGS) entry which is preliminary data.</text>
</comment>
<evidence type="ECO:0000256" key="1">
    <source>
        <dbReference type="SAM" id="Phobius"/>
    </source>
</evidence>
<keyword evidence="3" id="KW-1185">Reference proteome</keyword>
<organism evidence="2 3">
    <name type="scientific">Arachis hypogaea</name>
    <name type="common">Peanut</name>
    <dbReference type="NCBI Taxonomy" id="3818"/>
    <lineage>
        <taxon>Eukaryota</taxon>
        <taxon>Viridiplantae</taxon>
        <taxon>Streptophyta</taxon>
        <taxon>Embryophyta</taxon>
        <taxon>Tracheophyta</taxon>
        <taxon>Spermatophyta</taxon>
        <taxon>Magnoliopsida</taxon>
        <taxon>eudicotyledons</taxon>
        <taxon>Gunneridae</taxon>
        <taxon>Pentapetalae</taxon>
        <taxon>rosids</taxon>
        <taxon>fabids</taxon>
        <taxon>Fabales</taxon>
        <taxon>Fabaceae</taxon>
        <taxon>Papilionoideae</taxon>
        <taxon>50 kb inversion clade</taxon>
        <taxon>dalbergioids sensu lato</taxon>
        <taxon>Dalbergieae</taxon>
        <taxon>Pterocarpus clade</taxon>
        <taxon>Arachis</taxon>
    </lineage>
</organism>
<keyword evidence="1" id="KW-0812">Transmembrane</keyword>